<dbReference type="SMART" id="SM00607">
    <property type="entry name" value="FTP"/>
    <property type="match status" value="1"/>
</dbReference>
<comment type="subunit">
    <text evidence="3">Homotrimer.</text>
</comment>
<dbReference type="InterPro" id="IPR006585">
    <property type="entry name" value="FTP1"/>
</dbReference>
<feature type="compositionally biased region" description="Acidic residues" evidence="8">
    <location>
        <begin position="227"/>
        <end position="237"/>
    </location>
</feature>
<evidence type="ECO:0000256" key="6">
    <source>
        <dbReference type="ARBA" id="ARBA00022837"/>
    </source>
</evidence>
<dbReference type="EMBL" id="LSYV01000046">
    <property type="protein sequence ID" value="KXZ46267.1"/>
    <property type="molecule type" value="Genomic_DNA"/>
</dbReference>
<dbReference type="Proteomes" id="UP000075714">
    <property type="component" value="Unassembled WGS sequence"/>
</dbReference>
<gene>
    <name evidence="12" type="ORF">GPECTOR_45g137</name>
</gene>
<dbReference type="STRING" id="33097.A0A150G8U7"/>
<feature type="compositionally biased region" description="Polar residues" evidence="8">
    <location>
        <begin position="413"/>
        <end position="430"/>
    </location>
</feature>
<dbReference type="GO" id="GO:0042806">
    <property type="term" value="F:fucose binding"/>
    <property type="evidence" value="ECO:0007669"/>
    <property type="project" value="UniProtKB-ARBA"/>
</dbReference>
<keyword evidence="5" id="KW-0430">Lectin</keyword>
<dbReference type="PROSITE" id="PS51212">
    <property type="entry name" value="WSC"/>
    <property type="match status" value="1"/>
</dbReference>
<feature type="compositionally biased region" description="Pro residues" evidence="8">
    <location>
        <begin position="393"/>
        <end position="406"/>
    </location>
</feature>
<keyword evidence="9" id="KW-1133">Transmembrane helix</keyword>
<dbReference type="PANTHER" id="PTHR45713:SF6">
    <property type="entry name" value="F5_8 TYPE C DOMAIN-CONTAINING PROTEIN"/>
    <property type="match status" value="1"/>
</dbReference>
<evidence type="ECO:0000259" key="11">
    <source>
        <dbReference type="PROSITE" id="PS51212"/>
    </source>
</evidence>
<feature type="compositionally biased region" description="Low complexity" evidence="8">
    <location>
        <begin position="332"/>
        <end position="343"/>
    </location>
</feature>
<evidence type="ECO:0000313" key="12">
    <source>
        <dbReference type="EMBL" id="KXZ46267.1"/>
    </source>
</evidence>
<accession>A0A150G8U7</accession>
<evidence type="ECO:0000256" key="1">
    <source>
        <dbReference type="ARBA" id="ARBA00002219"/>
    </source>
</evidence>
<dbReference type="PANTHER" id="PTHR45713">
    <property type="entry name" value="FTP DOMAIN-CONTAINING PROTEIN"/>
    <property type="match status" value="1"/>
</dbReference>
<feature type="region of interest" description="Disordered" evidence="8">
    <location>
        <begin position="390"/>
        <end position="430"/>
    </location>
</feature>
<keyword evidence="9" id="KW-0472">Membrane</keyword>
<dbReference type="GO" id="GO:0010185">
    <property type="term" value="P:regulation of cellular defense response"/>
    <property type="evidence" value="ECO:0007669"/>
    <property type="project" value="UniProtKB-ARBA"/>
</dbReference>
<comment type="caution">
    <text evidence="12">The sequence shown here is derived from an EMBL/GenBank/DDBJ whole genome shotgun (WGS) entry which is preliminary data.</text>
</comment>
<dbReference type="InterPro" id="IPR043159">
    <property type="entry name" value="Lectin_gal-bd_sf"/>
</dbReference>
<dbReference type="SUPFAM" id="SSF49785">
    <property type="entry name" value="Galactose-binding domain-like"/>
    <property type="match status" value="1"/>
</dbReference>
<feature type="compositionally biased region" description="Gly residues" evidence="8">
    <location>
        <begin position="363"/>
        <end position="375"/>
    </location>
</feature>
<sequence length="1869" mass="194132">MQSPSAGGSNGGTADQPPPAAPPAGDSPPPDDGHGDDRTTAGSSSYETVPVSSTGAFLHLDAVYGLQSCDAATKASVRTLRIEVHECDTFSAVTTPAYASACVDSNGCSRNVSACNNRCYAGVLQMLQATFNLDDYGLVSNLTLQAVPSAAPAGGMQQLAGALGGTVESFPADLALLLEGCEMGSALSTDIQRRIFDILAQQAHIRMDEVSEELPVEVGPSSNAGAETEESADDEEDGPLRTDLYVLNAETHLAAPAADGSRLVTTSKYMVPTDQAYEEMNGSPYGIPAGKGTERGWLGGVAHTLVSASGRVVARVDMMMTELVIPVRDPTAAGENGAEDSSAGGSGDASGGTGGSDSSSSEGGDGGEGDGGGAAGYKEAAVLRTRCLLTLTLPPPPPSPPPPQPPKNKKSARSASVSATIQGRSGGQSSFDPYAYDEGVATAGAGASAEAVLALTSLLPQLATTPVDALYPGGFITAQERHVRRLAENSLLRRRRRAMELLQRAATASGGAATGVGSMLVGPDGAALTLGDLPPLTHGRVAARQLQGDPELFYGKSYPDPRFKDFYGVYVLSRKLGARVDVGGGYFVERSPDRRNATYGYGVSFNMDLVFFDIGIDNAVTLVISQTQGISRNYVNGDYNYGPLNTNLKVGLFGQVWSGTVPLFDKTVNKDSCDAFKGGDMAGWQLIFSYSLEANKTTKRVSLDSLKLKYGVFTLQFWTAPTLQLYRTGGRCGYNNLRMAAMGLGVGLAWDVGAAIGVDLFGFISARFGVAVSIVNPKYTAVSTLSNEMFLYGDSWQPTCRTKDLNLWGLGVRIFIEVKRSSPLTGGSVYLPRPRLVVSWPPEGTGGAAVTTSPPPSQSSSSGLAGDPYDTTWVDGDAGDPLWITAKYGGTRPERTPVFNRAGNSLEWPVVYDLPANSTYYVCAYMEDNLDYINFWRKVGLPVYYVTVTAMLNGWPVYSRTAVWENLTYAYNREVPVPELHLVVTWRPNNWNSTSGGSCTSSPDGLDGPYLRDCCTAHYGKNALNAPTGAVFSDNGRTLTWPRSGSPPTHGTYYVCVYIGDEDWSRWTINASTWGSNPLPHYFATLKAFESGVEVATRQGSWPLFQSLRLLATGLSPNDVPFCYPSEDFSRYVSRNDIPAGAQNAALGKGTGSPFILDVDITVTWRAGSALYTVGPDLNGTRSTTARGGTWSGDNVLLGDNAESVFWPAGGSSLPGGATTTTATPPDTAEYHVCVTANFDLGPVLNLSLIATERDVPRPPQDLCSAGPCGPASCTNAAGGSWACGPCPDYMVAGTTSLNGVSGPTCKGYDAGYYLGCFAAAAAAGGAGGSGSGMSPLQAAPLLATRADMTPALCASLARAAGTYTLYGVAYGSQCYGVTDLRLAASQGPSSACTAPCGGNASRTCGGSAAFDLYSLSPALGCFADNATRLLPDRLEDGLSLALCGKRARDAGFTLYGMQYGSQCFAGSDLRLATSLGPSTCGVRCADGIQTCGGSWASSIFATADATDVEAPNLALDQPAYASSVFDGVLGPEYAFDGETQYVGAYNEGGRPHIAHTVSSDGGSWLSVDLGAPAAVARLVIWNRCDCCAERLQGAELRVGNVSVTNAAGSIAGNALVWTQGAPLGACAAEVVVLRRPVVGRWVTLQNRNPAAGGVLHITELQVFGVYAAADLTTGVLCEGAAQPSRLQCPSGNVIAAVSPFYGRSDTTTCPYPGGPGAVQNTRCASAEFAAQVRTACLGQSACSVNYYAVPDPCDGTYKYAQINYTCSMAPAGAITTTATTTTSGASFKQGVASATEGAADGAPEAAVAAGAGTASTAGSAASKSGVVIGASVAAVVVVVVGAAVVAVRWRRARVRHRTQVAPMPYRHG</sequence>
<name>A0A150G8U7_GONPE</name>
<feature type="compositionally biased region" description="Pro residues" evidence="8">
    <location>
        <begin position="16"/>
        <end position="30"/>
    </location>
</feature>
<dbReference type="Gene3D" id="2.60.120.260">
    <property type="entry name" value="Galactose-binding domain-like"/>
    <property type="match status" value="1"/>
</dbReference>
<proteinExistence type="inferred from homology"/>
<dbReference type="InterPro" id="IPR008979">
    <property type="entry name" value="Galactose-bd-like_sf"/>
</dbReference>
<evidence type="ECO:0000256" key="7">
    <source>
        <dbReference type="ARBA" id="ARBA00023157"/>
    </source>
</evidence>
<dbReference type="Gene3D" id="2.60.120.740">
    <property type="match status" value="1"/>
</dbReference>
<dbReference type="InterPro" id="IPR051941">
    <property type="entry name" value="BG_Antigen-Binding_Lectin"/>
</dbReference>
<comment type="similarity">
    <text evidence="2">Belongs to the fucolectin family.</text>
</comment>
<keyword evidence="6" id="KW-0106">Calcium</keyword>
<dbReference type="PROSITE" id="PS50228">
    <property type="entry name" value="SUEL_LECTIN"/>
    <property type="match status" value="1"/>
</dbReference>
<evidence type="ECO:0000256" key="4">
    <source>
        <dbReference type="ARBA" id="ARBA00022723"/>
    </source>
</evidence>
<dbReference type="SMART" id="SM00321">
    <property type="entry name" value="WSC"/>
    <property type="match status" value="1"/>
</dbReference>
<feature type="transmembrane region" description="Helical" evidence="9">
    <location>
        <begin position="1827"/>
        <end position="1848"/>
    </location>
</feature>
<dbReference type="GO" id="GO:0046872">
    <property type="term" value="F:metal ion binding"/>
    <property type="evidence" value="ECO:0007669"/>
    <property type="project" value="UniProtKB-KW"/>
</dbReference>
<evidence type="ECO:0000313" key="13">
    <source>
        <dbReference type="Proteomes" id="UP000075714"/>
    </source>
</evidence>
<protein>
    <recommendedName>
        <fullName evidence="14">WSC domain-containing protein</fullName>
    </recommendedName>
</protein>
<organism evidence="12 13">
    <name type="scientific">Gonium pectorale</name>
    <name type="common">Green alga</name>
    <dbReference type="NCBI Taxonomy" id="33097"/>
    <lineage>
        <taxon>Eukaryota</taxon>
        <taxon>Viridiplantae</taxon>
        <taxon>Chlorophyta</taxon>
        <taxon>core chlorophytes</taxon>
        <taxon>Chlorophyceae</taxon>
        <taxon>CS clade</taxon>
        <taxon>Chlamydomonadales</taxon>
        <taxon>Volvocaceae</taxon>
        <taxon>Gonium</taxon>
    </lineage>
</organism>
<evidence type="ECO:0000256" key="5">
    <source>
        <dbReference type="ARBA" id="ARBA00022734"/>
    </source>
</evidence>
<evidence type="ECO:0000256" key="8">
    <source>
        <dbReference type="SAM" id="MobiDB-lite"/>
    </source>
</evidence>
<evidence type="ECO:0000256" key="9">
    <source>
        <dbReference type="SAM" id="Phobius"/>
    </source>
</evidence>
<evidence type="ECO:0000256" key="3">
    <source>
        <dbReference type="ARBA" id="ARBA00011233"/>
    </source>
</evidence>
<feature type="compositionally biased region" description="Gly residues" evidence="8">
    <location>
        <begin position="344"/>
        <end position="355"/>
    </location>
</feature>
<comment type="function">
    <text evidence="1">Acts as a defensive agent. Recognizes blood group fucosylated oligosaccharides including A, B, H and Lewis B-type antigens. Does not recognize Lewis A antigen and has low affinity for monovalent haptens.</text>
</comment>
<evidence type="ECO:0000259" key="10">
    <source>
        <dbReference type="PROSITE" id="PS50228"/>
    </source>
</evidence>
<evidence type="ECO:0008006" key="14">
    <source>
        <dbReference type="Google" id="ProtNLM"/>
    </source>
</evidence>
<keyword evidence="7" id="KW-1015">Disulfide bond</keyword>
<keyword evidence="4" id="KW-0479">Metal-binding</keyword>
<feature type="domain" description="WSC" evidence="11">
    <location>
        <begin position="1311"/>
        <end position="1417"/>
    </location>
</feature>
<keyword evidence="9" id="KW-0812">Transmembrane</keyword>
<feature type="region of interest" description="Disordered" evidence="8">
    <location>
        <begin position="330"/>
        <end position="375"/>
    </location>
</feature>
<feature type="region of interest" description="Disordered" evidence="8">
    <location>
        <begin position="844"/>
        <end position="866"/>
    </location>
</feature>
<keyword evidence="13" id="KW-1185">Reference proteome</keyword>
<feature type="region of interest" description="Disordered" evidence="8">
    <location>
        <begin position="1"/>
        <end position="48"/>
    </location>
</feature>
<reference evidence="13" key="1">
    <citation type="journal article" date="2016" name="Nat. Commun.">
        <title>The Gonium pectorale genome demonstrates co-option of cell cycle regulation during the evolution of multicellularity.</title>
        <authorList>
            <person name="Hanschen E.R."/>
            <person name="Marriage T.N."/>
            <person name="Ferris P.J."/>
            <person name="Hamaji T."/>
            <person name="Toyoda A."/>
            <person name="Fujiyama A."/>
            <person name="Neme R."/>
            <person name="Noguchi H."/>
            <person name="Minakuchi Y."/>
            <person name="Suzuki M."/>
            <person name="Kawai-Toyooka H."/>
            <person name="Smith D.R."/>
            <person name="Sparks H."/>
            <person name="Anderson J."/>
            <person name="Bakaric R."/>
            <person name="Luria V."/>
            <person name="Karger A."/>
            <person name="Kirschner M.W."/>
            <person name="Durand P.M."/>
            <person name="Michod R.E."/>
            <person name="Nozaki H."/>
            <person name="Olson B.J."/>
        </authorList>
    </citation>
    <scope>NUCLEOTIDE SEQUENCE [LARGE SCALE GENOMIC DNA]</scope>
    <source>
        <strain evidence="13">NIES-2863</strain>
    </source>
</reference>
<dbReference type="Pfam" id="PF22633">
    <property type="entry name" value="F5_F8_type_C_2"/>
    <property type="match status" value="1"/>
</dbReference>
<dbReference type="GO" id="GO:0001868">
    <property type="term" value="P:regulation of complement activation, lectin pathway"/>
    <property type="evidence" value="ECO:0007669"/>
    <property type="project" value="UniProtKB-ARBA"/>
</dbReference>
<dbReference type="InterPro" id="IPR000922">
    <property type="entry name" value="Lectin_gal-bd_dom"/>
</dbReference>
<feature type="region of interest" description="Disordered" evidence="8">
    <location>
        <begin position="211"/>
        <end position="239"/>
    </location>
</feature>
<dbReference type="InterPro" id="IPR002889">
    <property type="entry name" value="WSC_carb-bd"/>
</dbReference>
<feature type="domain" description="SUEL-type lectin" evidence="10">
    <location>
        <begin position="1687"/>
        <end position="1768"/>
    </location>
</feature>
<dbReference type="Pfam" id="PF01822">
    <property type="entry name" value="WSC"/>
    <property type="match status" value="2"/>
</dbReference>
<dbReference type="OrthoDB" id="550804at2759"/>
<dbReference type="Pfam" id="PF02140">
    <property type="entry name" value="SUEL_Lectin"/>
    <property type="match status" value="1"/>
</dbReference>
<evidence type="ECO:0000256" key="2">
    <source>
        <dbReference type="ARBA" id="ARBA00010147"/>
    </source>
</evidence>